<evidence type="ECO:0000256" key="2">
    <source>
        <dbReference type="HAMAP-Rule" id="MF_01482"/>
    </source>
</evidence>
<dbReference type="HAMAP" id="MF_01482">
    <property type="entry name" value="Mca"/>
    <property type="match status" value="1"/>
</dbReference>
<feature type="binding site" evidence="2">
    <location>
        <position position="61"/>
    </location>
    <ligand>
        <name>Zn(2+)</name>
        <dbReference type="ChEBI" id="CHEBI:29105"/>
    </ligand>
</feature>
<comment type="function">
    <text evidence="2">A mycothiol (MSH, N-acetylcysteinyl-glucosaminyl-inositol) S-conjugate amidase, it recycles conjugated MSH to the N-acetyl cysteine conjugate (AcCys S-conjugate, a mercapturic acid) and the MSH precursor. Involved in MSH-dependent detoxification of a number of alkylating agents and antibiotics.</text>
</comment>
<name>A0ABN5DNW8_9MICO</name>
<dbReference type="Gene3D" id="3.40.50.10320">
    <property type="entry name" value="LmbE-like"/>
    <property type="match status" value="1"/>
</dbReference>
<proteinExistence type="inferred from homology"/>
<evidence type="ECO:0000256" key="1">
    <source>
        <dbReference type="ARBA" id="ARBA00022833"/>
    </source>
</evidence>
<comment type="subunit">
    <text evidence="2">Monomer.</text>
</comment>
<keyword evidence="4" id="KW-1185">Reference proteome</keyword>
<sequence>MTTGRYRAGVAPEDTGVPKAALAPSDETFKALLNHGGHPEAEVEKNPCRLRLMAVHAHPDDESSKGAGTMARYVDEGAEVTVVTCTGGERGDILNPRLKDDPEANADLSAVRHREMDRAREILGINQVWLGYVDSGLPEGDPLPALPDGCFALIDPEEAARPLVKLVRELRPHVMLTYDENGGYPHPDHIHSHRISMLAYELAADPSYMPELGEPWAVAKIYYQLLFPPAQMIAYARYMRKHGLDNPFEAQMEYFEGLDQRPITTRVNVSRYLDVRDAALLAHATQVDPDGFFFAVSNEIKREAWPTEDFQLRHSRIGVTLPESDLFEGIRQ</sequence>
<dbReference type="PANTHER" id="PTHR12993:SF11">
    <property type="entry name" value="N-ACETYLGLUCOSAMINYL-PHOSPHATIDYLINOSITOL DE-N-ACETYLASE"/>
    <property type="match status" value="1"/>
</dbReference>
<dbReference type="InterPro" id="IPR024078">
    <property type="entry name" value="LmbE-like_dom_sf"/>
</dbReference>
<dbReference type="Pfam" id="PF02585">
    <property type="entry name" value="PIG-L"/>
    <property type="match status" value="1"/>
</dbReference>
<accession>A0ABN5DNW8</accession>
<dbReference type="PANTHER" id="PTHR12993">
    <property type="entry name" value="N-ACETYLGLUCOSAMINYL-PHOSPHATIDYLINOSITOL DE-N-ACETYLASE-RELATED"/>
    <property type="match status" value="1"/>
</dbReference>
<dbReference type="SUPFAM" id="SSF102588">
    <property type="entry name" value="LmbE-like"/>
    <property type="match status" value="1"/>
</dbReference>
<dbReference type="InterPro" id="IPR003737">
    <property type="entry name" value="GlcNAc_PI_deacetylase-related"/>
</dbReference>
<dbReference type="InterPro" id="IPR017811">
    <property type="entry name" value="Mca"/>
</dbReference>
<feature type="binding site" evidence="2">
    <location>
        <position position="189"/>
    </location>
    <ligand>
        <name>Zn(2+)</name>
        <dbReference type="ChEBI" id="CHEBI:29105"/>
    </ligand>
</feature>
<dbReference type="EMBL" id="CP023482">
    <property type="protein sequence ID" value="ATH97008.1"/>
    <property type="molecule type" value="Genomic_DNA"/>
</dbReference>
<organism evidence="3 4">
    <name type="scientific">Dermabacter jinjuensis</name>
    <dbReference type="NCBI Taxonomy" id="1667168"/>
    <lineage>
        <taxon>Bacteria</taxon>
        <taxon>Bacillati</taxon>
        <taxon>Actinomycetota</taxon>
        <taxon>Actinomycetes</taxon>
        <taxon>Micrococcales</taxon>
        <taxon>Dermabacteraceae</taxon>
        <taxon>Dermabacter</taxon>
    </lineage>
</organism>
<gene>
    <name evidence="2 3" type="primary">mca</name>
    <name evidence="3" type="ORF">COP05_07875</name>
</gene>
<evidence type="ECO:0000313" key="3">
    <source>
        <dbReference type="EMBL" id="ATH97008.1"/>
    </source>
</evidence>
<comment type="similarity">
    <text evidence="2">Belongs to the MshB deacetylase family. Mca subfamily.</text>
</comment>
<dbReference type="NCBIfam" id="TIGR03446">
    <property type="entry name" value="mycothiol_Mca"/>
    <property type="match status" value="1"/>
</dbReference>
<dbReference type="EC" id="3.5.1.115" evidence="2"/>
<keyword evidence="1 2" id="KW-0862">Zinc</keyword>
<feature type="binding site" evidence="2">
    <location>
        <position position="58"/>
    </location>
    <ligand>
        <name>Zn(2+)</name>
        <dbReference type="ChEBI" id="CHEBI:29105"/>
    </ligand>
</feature>
<comment type="cofactor">
    <cofactor evidence="2">
        <name>Zn(2+)</name>
        <dbReference type="ChEBI" id="CHEBI:29105"/>
    </cofactor>
    <text evidence="2">Binds 1 zinc ion per subunit.</text>
</comment>
<evidence type="ECO:0000313" key="4">
    <source>
        <dbReference type="Proteomes" id="UP000815698"/>
    </source>
</evidence>
<keyword evidence="2" id="KW-0378">Hydrolase</keyword>
<keyword evidence="2" id="KW-0479">Metal-binding</keyword>
<comment type="catalytic activity">
    <reaction evidence="2">
        <text>mycothiol S-conjugate + H2O = an N-acetyl-L-cysteine-S-conjugate + 1D-myo-inositol 2-amino-2-deoxy-alpha-D-glucopyranoside</text>
        <dbReference type="Rhea" id="RHEA:36543"/>
        <dbReference type="ChEBI" id="CHEBI:15377"/>
        <dbReference type="ChEBI" id="CHEBI:58718"/>
        <dbReference type="ChEBI" id="CHEBI:58886"/>
        <dbReference type="ChEBI" id="CHEBI:59633"/>
        <dbReference type="EC" id="3.5.1.115"/>
    </reaction>
</comment>
<dbReference type="Proteomes" id="UP000815698">
    <property type="component" value="Chromosome"/>
</dbReference>
<protein>
    <recommendedName>
        <fullName evidence="2">Mycothiol S-conjugate amidase</fullName>
        <ecNumber evidence="2">3.5.1.115</ecNumber>
    </recommendedName>
</protein>
<reference evidence="3 4" key="1">
    <citation type="journal article" date="2016" name="Int. J. Syst. Evol. Microbiol.">
        <title>Dermabacter jinjuensis sp. nov., a novel species of the genus Dermabacter isolated from a clinical specimen.</title>
        <authorList>
            <person name="Park Y.K."/>
            <person name="Lee K.M."/>
            <person name="Lee W.K."/>
            <person name="Cho M.J."/>
            <person name="Lee H.S."/>
            <person name="Cho Y.G."/>
            <person name="Lee Y.C."/>
            <person name="Lee W.K."/>
            <person name="Seong W.K."/>
            <person name="Hwang K.J."/>
        </authorList>
    </citation>
    <scope>NUCLEOTIDE SEQUENCE [LARGE SCALE GENOMIC DNA]</scope>
    <source>
        <strain evidence="3 4">32T</strain>
    </source>
</reference>